<reference evidence="1" key="1">
    <citation type="submission" date="2018-02" db="EMBL/GenBank/DDBJ databases">
        <title>Rhizophora mucronata_Transcriptome.</title>
        <authorList>
            <person name="Meera S.P."/>
            <person name="Sreeshan A."/>
            <person name="Augustine A."/>
        </authorList>
    </citation>
    <scope>NUCLEOTIDE SEQUENCE</scope>
    <source>
        <tissue evidence="1">Leaf</tissue>
    </source>
</reference>
<organism evidence="1">
    <name type="scientific">Rhizophora mucronata</name>
    <name type="common">Asiatic mangrove</name>
    <dbReference type="NCBI Taxonomy" id="61149"/>
    <lineage>
        <taxon>Eukaryota</taxon>
        <taxon>Viridiplantae</taxon>
        <taxon>Streptophyta</taxon>
        <taxon>Embryophyta</taxon>
        <taxon>Tracheophyta</taxon>
        <taxon>Spermatophyta</taxon>
        <taxon>Magnoliopsida</taxon>
        <taxon>eudicotyledons</taxon>
        <taxon>Gunneridae</taxon>
        <taxon>Pentapetalae</taxon>
        <taxon>rosids</taxon>
        <taxon>fabids</taxon>
        <taxon>Malpighiales</taxon>
        <taxon>Rhizophoraceae</taxon>
        <taxon>Rhizophora</taxon>
    </lineage>
</organism>
<accession>A0A2P2QNW2</accession>
<sequence length="15" mass="1691">MSSVFPIDHDLTNSQ</sequence>
<proteinExistence type="predicted"/>
<protein>
    <submittedName>
        <fullName evidence="1">Uncharacterized protein</fullName>
    </submittedName>
</protein>
<evidence type="ECO:0000313" key="1">
    <source>
        <dbReference type="EMBL" id="MBX68574.1"/>
    </source>
</evidence>
<dbReference type="EMBL" id="GGEC01088090">
    <property type="protein sequence ID" value="MBX68574.1"/>
    <property type="molecule type" value="Transcribed_RNA"/>
</dbReference>
<name>A0A2P2QNW2_RHIMU</name>